<dbReference type="EMBL" id="JAGJCB010000026">
    <property type="protein sequence ID" value="MBP0905612.1"/>
    <property type="molecule type" value="Genomic_DNA"/>
</dbReference>
<dbReference type="Proteomes" id="UP000670776">
    <property type="component" value="Unassembled WGS sequence"/>
</dbReference>
<evidence type="ECO:0000313" key="2">
    <source>
        <dbReference type="Proteomes" id="UP000670776"/>
    </source>
</evidence>
<gene>
    <name evidence="1" type="ORF">J8H85_17430</name>
</gene>
<evidence type="ECO:0000313" key="1">
    <source>
        <dbReference type="EMBL" id="MBP0905612.1"/>
    </source>
</evidence>
<dbReference type="RefSeq" id="WP_209656762.1">
    <property type="nucleotide sequence ID" value="NZ_JAGJCB010000026.1"/>
</dbReference>
<organism evidence="1 2">
    <name type="scientific">Mariniflexile gromovii</name>
    <dbReference type="NCBI Taxonomy" id="362523"/>
    <lineage>
        <taxon>Bacteria</taxon>
        <taxon>Pseudomonadati</taxon>
        <taxon>Bacteroidota</taxon>
        <taxon>Flavobacteriia</taxon>
        <taxon>Flavobacteriales</taxon>
        <taxon>Flavobacteriaceae</taxon>
        <taxon>Mariniflexile</taxon>
    </lineage>
</organism>
<accession>A0ABS4BYF4</accession>
<comment type="caution">
    <text evidence="1">The sequence shown here is derived from an EMBL/GenBank/DDBJ whole genome shotgun (WGS) entry which is preliminary data.</text>
</comment>
<reference evidence="1 2" key="1">
    <citation type="submission" date="2021-04" db="EMBL/GenBank/DDBJ databases">
        <title>Mariniflexile gromovii gen. nov., sp. nov., a gliding bacterium isolated from the sea urchin Strongylocentrotus intermedius.</title>
        <authorList>
            <person name="Ko S."/>
            <person name="Le V."/>
            <person name="Ahn C.-Y."/>
            <person name="Oh H.-M."/>
        </authorList>
    </citation>
    <scope>NUCLEOTIDE SEQUENCE [LARGE SCALE GENOMIC DNA]</scope>
    <source>
        <strain evidence="1 2">KCTC 12570</strain>
    </source>
</reference>
<protein>
    <submittedName>
        <fullName evidence="1">Uncharacterized protein</fullName>
    </submittedName>
</protein>
<sequence length="166" mass="18827">MKKIIKLSYFLFVSLAIVSCSKDDDDKEIFTNTVEYDGISFNVEQADIFDYGTYQGYYNYEFELEGTSSDEIPFYIYMDLYSKGTESFRTGTFEFYNSEDIEGAPDFVFAYAELRVDNGDYIEAVGGTITVTKNGDIYTISAQITLENDEVVTVSYSGEPTITIDN</sequence>
<dbReference type="PROSITE" id="PS51257">
    <property type="entry name" value="PROKAR_LIPOPROTEIN"/>
    <property type="match status" value="1"/>
</dbReference>
<name>A0ABS4BYF4_9FLAO</name>
<keyword evidence="2" id="KW-1185">Reference proteome</keyword>
<proteinExistence type="predicted"/>